<keyword evidence="1" id="KW-0645">Protease</keyword>
<dbReference type="PANTHER" id="PTHR35046:SF18">
    <property type="entry name" value="RNA-DIRECTED DNA POLYMERASE"/>
    <property type="match status" value="1"/>
</dbReference>
<accession>A0A6P8E6Q8</accession>
<evidence type="ECO:0000259" key="7">
    <source>
        <dbReference type="PROSITE" id="PS50878"/>
    </source>
</evidence>
<reference evidence="9" key="2">
    <citation type="submission" date="2025-08" db="UniProtKB">
        <authorList>
            <consortium name="RefSeq"/>
        </authorList>
    </citation>
    <scope>IDENTIFICATION</scope>
    <source>
        <tissue evidence="9">Leaf</tissue>
    </source>
</reference>
<dbReference type="RefSeq" id="XP_031405667.1">
    <property type="nucleotide sequence ID" value="XM_031549807.1"/>
</dbReference>
<organism evidence="8 9">
    <name type="scientific">Punica granatum</name>
    <name type="common">Pomegranate</name>
    <dbReference type="NCBI Taxonomy" id="22663"/>
    <lineage>
        <taxon>Eukaryota</taxon>
        <taxon>Viridiplantae</taxon>
        <taxon>Streptophyta</taxon>
        <taxon>Embryophyta</taxon>
        <taxon>Tracheophyta</taxon>
        <taxon>Spermatophyta</taxon>
        <taxon>Magnoliopsida</taxon>
        <taxon>eudicotyledons</taxon>
        <taxon>Gunneridae</taxon>
        <taxon>Pentapetalae</taxon>
        <taxon>rosids</taxon>
        <taxon>malvids</taxon>
        <taxon>Myrtales</taxon>
        <taxon>Lythraceae</taxon>
        <taxon>Punica</taxon>
    </lineage>
</organism>
<evidence type="ECO:0000313" key="8">
    <source>
        <dbReference type="Proteomes" id="UP000515151"/>
    </source>
</evidence>
<keyword evidence="4" id="KW-0862">Zinc</keyword>
<dbReference type="InterPro" id="IPR041577">
    <property type="entry name" value="RT_RNaseH_2"/>
</dbReference>
<dbReference type="SUPFAM" id="SSF57756">
    <property type="entry name" value="Retrovirus zinc finger-like domains"/>
    <property type="match status" value="1"/>
</dbReference>
<dbReference type="GO" id="GO:0006508">
    <property type="term" value="P:proteolysis"/>
    <property type="evidence" value="ECO:0007669"/>
    <property type="project" value="UniProtKB-KW"/>
</dbReference>
<feature type="domain" description="CCHC-type" evidence="6">
    <location>
        <begin position="218"/>
        <end position="233"/>
    </location>
</feature>
<dbReference type="AlphaFoldDB" id="A0A6P8E6Q8"/>
<proteinExistence type="predicted"/>
<dbReference type="GO" id="GO:0008270">
    <property type="term" value="F:zinc ion binding"/>
    <property type="evidence" value="ECO:0007669"/>
    <property type="project" value="UniProtKB-KW"/>
</dbReference>
<dbReference type="InterPro" id="IPR036875">
    <property type="entry name" value="Znf_CCHC_sf"/>
</dbReference>
<evidence type="ECO:0000256" key="2">
    <source>
        <dbReference type="ARBA" id="ARBA00022750"/>
    </source>
</evidence>
<evidence type="ECO:0000259" key="6">
    <source>
        <dbReference type="PROSITE" id="PS50158"/>
    </source>
</evidence>
<reference evidence="8" key="1">
    <citation type="journal article" date="2020" name="Plant Biotechnol. J.">
        <title>The pomegranate (Punica granatum L.) draft genome dissects genetic divergence between soft- and hard-seeded cultivars.</title>
        <authorList>
            <person name="Luo X."/>
            <person name="Li H."/>
            <person name="Wu Z."/>
            <person name="Yao W."/>
            <person name="Zhao P."/>
            <person name="Cao D."/>
            <person name="Yu H."/>
            <person name="Li K."/>
            <person name="Poudel K."/>
            <person name="Zhao D."/>
            <person name="Zhang F."/>
            <person name="Xia X."/>
            <person name="Chen L."/>
            <person name="Wang Q."/>
            <person name="Jing D."/>
            <person name="Cao S."/>
        </authorList>
    </citation>
    <scope>NUCLEOTIDE SEQUENCE [LARGE SCALE GENOMIC DNA]</scope>
    <source>
        <strain evidence="8">cv. Tunisia</strain>
    </source>
</reference>
<dbReference type="Gene3D" id="3.30.70.270">
    <property type="match status" value="1"/>
</dbReference>
<dbReference type="GO" id="GO:0003677">
    <property type="term" value="F:DNA binding"/>
    <property type="evidence" value="ECO:0007669"/>
    <property type="project" value="UniProtKB-KW"/>
</dbReference>
<dbReference type="SUPFAM" id="SSF56672">
    <property type="entry name" value="DNA/RNA polymerases"/>
    <property type="match status" value="1"/>
</dbReference>
<dbReference type="OrthoDB" id="407598at2759"/>
<gene>
    <name evidence="9" type="primary">LOC116214398</name>
</gene>
<dbReference type="Pfam" id="PF00078">
    <property type="entry name" value="RVT_1"/>
    <property type="match status" value="1"/>
</dbReference>
<dbReference type="Gene3D" id="3.10.10.10">
    <property type="entry name" value="HIV Type 1 Reverse Transcriptase, subunit A, domain 1"/>
    <property type="match status" value="1"/>
</dbReference>
<keyword evidence="2" id="KW-0378">Hydrolase</keyword>
<sequence length="784" mass="89518">MADDAGRNRVNADEREAADVAALGQRVGQVEQTLHEILNRLNALGLRDRGDADDGRAERVAPRAPQCLPRRMLVIDDSDDDEELFIEDFLDWLLEVEQFFEFMEVPEEKLVKLVAYPLKGGASAWWDRMQGNRALEGRGPARSLALKAKLLLQERRSTFRKNFANSTQSQDDKGRTFFLGSTSKSEQGIKDKVAERRAAPVSDSVRNSNSSKQQSDLKCYKCNQPRHRSSDCPCRKTLAVVEAEDDVEDVLCSPDDEQDAGVYDEDDYSQALVIRKLMLAPKQEDESQRNKLFQTRCLIKSRPFIVIINSGSQENIIRKAVVEKLKLPMEKHSNPYSVGWIKAVGEIRVNERCKVPFSIGRYRDEVYCDLVDMEACHLLLGHPWKYDNDSKHLGRDNTYQLVKEGVRYTLLPMSKKSSPKADVKGDSTAFLIESHSEREMDAKFKESGEMHILIVKELPITQQEEKTPEEVQALLAEFEEIIPDELPPMRDIQHQIGLIPGASLPNLPHYRMSPKENAILKEKIEELLRKGHIREILSPCAVPAPLVPKKDGSWRMCVDSRAINKITVGYKFPIPRLDDMLDQLHGSAVFSKIDLRSGYHQIRIRPGDEWKTAFKTRDGLYERLVMPFGLSNAPSTFMRLMNQVLKSFIGRFVVVYFDNILIYSKSAEEHLEHLHEVLLVLRENKLYVNMKKCSFMKSELLFLRFIVSANGIRVDEEKVWAIHDWPTPKSVGELFEVECDASGVGVGAVLSQEKRPMAFFSEKLNDARRKWSTYDEDFTPSSNL</sequence>
<dbReference type="Proteomes" id="UP000515151">
    <property type="component" value="Chromosome 7"/>
</dbReference>
<evidence type="ECO:0000256" key="1">
    <source>
        <dbReference type="ARBA" id="ARBA00022670"/>
    </source>
</evidence>
<dbReference type="PANTHER" id="PTHR35046">
    <property type="entry name" value="ZINC KNUCKLE (CCHC-TYPE) FAMILY PROTEIN"/>
    <property type="match status" value="1"/>
</dbReference>
<feature type="domain" description="Reverse transcriptase" evidence="7">
    <location>
        <begin position="528"/>
        <end position="707"/>
    </location>
</feature>
<evidence type="ECO:0000256" key="5">
    <source>
        <dbReference type="SAM" id="MobiDB-lite"/>
    </source>
</evidence>
<protein>
    <submittedName>
        <fullName evidence="9">Uncharacterized protein LOC116214398</fullName>
    </submittedName>
</protein>
<dbReference type="Pfam" id="PF08284">
    <property type="entry name" value="RVP_2"/>
    <property type="match status" value="1"/>
</dbReference>
<dbReference type="Pfam" id="PF17919">
    <property type="entry name" value="RT_RNaseH_2"/>
    <property type="match status" value="1"/>
</dbReference>
<keyword evidence="8" id="KW-1185">Reference proteome</keyword>
<dbReference type="InterPro" id="IPR000477">
    <property type="entry name" value="RT_dom"/>
</dbReference>
<feature type="region of interest" description="Disordered" evidence="5">
    <location>
        <begin position="162"/>
        <end position="212"/>
    </location>
</feature>
<evidence type="ECO:0000313" key="9">
    <source>
        <dbReference type="RefSeq" id="XP_031405667.1"/>
    </source>
</evidence>
<dbReference type="PROSITE" id="PS50158">
    <property type="entry name" value="ZF_CCHC"/>
    <property type="match status" value="1"/>
</dbReference>
<dbReference type="CDD" id="cd00303">
    <property type="entry name" value="retropepsin_like"/>
    <property type="match status" value="1"/>
</dbReference>
<keyword evidence="4" id="KW-0863">Zinc-finger</keyword>
<evidence type="ECO:0000256" key="4">
    <source>
        <dbReference type="PROSITE-ProRule" id="PRU00047"/>
    </source>
</evidence>
<dbReference type="CDD" id="cd01647">
    <property type="entry name" value="RT_LTR"/>
    <property type="match status" value="1"/>
</dbReference>
<keyword evidence="3" id="KW-0238">DNA-binding</keyword>
<dbReference type="InterPro" id="IPR021109">
    <property type="entry name" value="Peptidase_aspartic_dom_sf"/>
</dbReference>
<name>A0A6P8E6Q8_PUNGR</name>
<evidence type="ECO:0000256" key="3">
    <source>
        <dbReference type="ARBA" id="ARBA00023125"/>
    </source>
</evidence>
<dbReference type="GO" id="GO:0004190">
    <property type="term" value="F:aspartic-type endopeptidase activity"/>
    <property type="evidence" value="ECO:0007669"/>
    <property type="project" value="UniProtKB-KW"/>
</dbReference>
<dbReference type="PROSITE" id="PS50878">
    <property type="entry name" value="RT_POL"/>
    <property type="match status" value="1"/>
</dbReference>
<dbReference type="InterPro" id="IPR043502">
    <property type="entry name" value="DNA/RNA_pol_sf"/>
</dbReference>
<dbReference type="GeneID" id="116214398"/>
<feature type="compositionally biased region" description="Basic and acidic residues" evidence="5">
    <location>
        <begin position="187"/>
        <end position="198"/>
    </location>
</feature>
<keyword evidence="4" id="KW-0479">Metal-binding</keyword>
<dbReference type="InterPro" id="IPR043128">
    <property type="entry name" value="Rev_trsase/Diguanyl_cyclase"/>
</dbReference>
<keyword evidence="2" id="KW-0064">Aspartyl protease</keyword>
<dbReference type="InterPro" id="IPR001878">
    <property type="entry name" value="Znf_CCHC"/>
</dbReference>
<dbReference type="Gene3D" id="2.40.70.10">
    <property type="entry name" value="Acid Proteases"/>
    <property type="match status" value="1"/>
</dbReference>